<keyword evidence="1" id="KW-0175">Coiled coil</keyword>
<evidence type="ECO:0000313" key="2">
    <source>
        <dbReference type="EMBL" id="OIQ86446.1"/>
    </source>
</evidence>
<sequence>MRQTPVRSSLGRRLLGVGATVLVGLTAVAGPAMADSYDAQRRTLEAQLQQATQAADQLTATLATVNTQLTQAQSQLQTTESNLTTAQAGLRTAQDALATSQREEVLITNRLQDAQAQVATLTTKISADASQTAKAHAAIGQMARQAYQDRGSTSTIGLVLGAQNAQDAVDQFAMVSTGLRVQAAALSQLRQVDAENRNDQARLTAVQDLITALKAEADKKLADAASAEADAATKTTEIQTLVADQTAQLASVTALRTTYLAQQAQNAAERQVISSSLADIIAKQRAAQAAAGQATSCSAGAPAGGGPGAALPNSIGRFSGQQVVNAAQVIIAANDLGIDLRGQSIGMMTAIGESNLVNVNYGDVAGPDSRGLFQQRANGAWGSYSDRMNPRIAATNFFRALLGVPGWETMAPTLAAHAVQRNANPYYYTPYWNEGVQIVGVLSGYPNLSCQ</sequence>
<gene>
    <name evidence="2" type="primary">smc_25</name>
    <name evidence="2" type="ORF">GALL_317090</name>
</gene>
<dbReference type="SUPFAM" id="SSF57997">
    <property type="entry name" value="Tropomyosin"/>
    <property type="match status" value="1"/>
</dbReference>
<comment type="caution">
    <text evidence="2">The sequence shown here is derived from an EMBL/GenBank/DDBJ whole genome shotgun (WGS) entry which is preliminary data.</text>
</comment>
<reference evidence="2" key="1">
    <citation type="submission" date="2016-10" db="EMBL/GenBank/DDBJ databases">
        <title>Sequence of Gallionella enrichment culture.</title>
        <authorList>
            <person name="Poehlein A."/>
            <person name="Muehling M."/>
            <person name="Daniel R."/>
        </authorList>
    </citation>
    <scope>NUCLEOTIDE SEQUENCE</scope>
</reference>
<dbReference type="AlphaFoldDB" id="A0A1J5QS46"/>
<name>A0A1J5QS46_9ZZZZ</name>
<protein>
    <submittedName>
        <fullName evidence="2">Chromosome partition protein Smc</fullName>
    </submittedName>
</protein>
<accession>A0A1J5QS46</accession>
<organism evidence="2">
    <name type="scientific">mine drainage metagenome</name>
    <dbReference type="NCBI Taxonomy" id="410659"/>
    <lineage>
        <taxon>unclassified sequences</taxon>
        <taxon>metagenomes</taxon>
        <taxon>ecological metagenomes</taxon>
    </lineage>
</organism>
<proteinExistence type="predicted"/>
<dbReference type="Gene3D" id="6.10.250.3150">
    <property type="match status" value="1"/>
</dbReference>
<dbReference type="EMBL" id="MLJW01000479">
    <property type="protein sequence ID" value="OIQ86446.1"/>
    <property type="molecule type" value="Genomic_DNA"/>
</dbReference>
<evidence type="ECO:0000256" key="1">
    <source>
        <dbReference type="SAM" id="Coils"/>
    </source>
</evidence>
<feature type="coiled-coil region" evidence="1">
    <location>
        <begin position="34"/>
        <end position="82"/>
    </location>
</feature>